<evidence type="ECO:0000259" key="2">
    <source>
        <dbReference type="Pfam" id="PF13649"/>
    </source>
</evidence>
<evidence type="ECO:0000313" key="4">
    <source>
        <dbReference type="Proteomes" id="UP000232164"/>
    </source>
</evidence>
<reference evidence="3 4" key="2">
    <citation type="submission" date="2017-12" db="EMBL/GenBank/DDBJ databases">
        <title>Genome sequence of Rhizobium sullae HCNT1 isolated from Sulla coronaria nodules and featuring peculiar denitrification phenotypes.</title>
        <authorList>
            <person name="De Diego-Diaz B."/>
            <person name="Treu L."/>
            <person name="Campanaro S."/>
            <person name="Da Silva Duarte V."/>
            <person name="Basaglia M."/>
            <person name="Favaro L."/>
            <person name="Casella S."/>
            <person name="Squartini A."/>
        </authorList>
    </citation>
    <scope>NUCLEOTIDE SEQUENCE [LARGE SCALE GENOMIC DNA]</scope>
    <source>
        <strain evidence="3 4">HCNT1</strain>
    </source>
</reference>
<evidence type="ECO:0000313" key="3">
    <source>
        <dbReference type="EMBL" id="PKA42850.1"/>
    </source>
</evidence>
<dbReference type="EMBL" id="PIQN01000009">
    <property type="protein sequence ID" value="PKA42850.1"/>
    <property type="molecule type" value="Genomic_DNA"/>
</dbReference>
<dbReference type="Gene3D" id="3.40.50.150">
    <property type="entry name" value="Vaccinia Virus protein VP39"/>
    <property type="match status" value="1"/>
</dbReference>
<dbReference type="STRING" id="1041146.GCA_000427985_03847"/>
<dbReference type="AlphaFoldDB" id="A0A2N0D9R0"/>
<protein>
    <recommendedName>
        <fullName evidence="2">Methyltransferase domain-containing protein</fullName>
    </recommendedName>
</protein>
<accession>A0A2N0D9R0</accession>
<feature type="transmembrane region" description="Helical" evidence="1">
    <location>
        <begin position="141"/>
        <end position="162"/>
    </location>
</feature>
<keyword evidence="1" id="KW-0472">Membrane</keyword>
<reference evidence="3 4" key="1">
    <citation type="submission" date="2017-11" db="EMBL/GenBank/DDBJ databases">
        <authorList>
            <person name="Han C.G."/>
        </authorList>
    </citation>
    <scope>NUCLEOTIDE SEQUENCE [LARGE SCALE GENOMIC DNA]</scope>
    <source>
        <strain evidence="3 4">HCNT1</strain>
    </source>
</reference>
<dbReference type="GO" id="GO:0008168">
    <property type="term" value="F:methyltransferase activity"/>
    <property type="evidence" value="ECO:0007669"/>
    <property type="project" value="TreeGrafter"/>
</dbReference>
<sequence>MSSTVIAAYPRSGISAMSASCSRARVRATRRSIEPFFADRSIFMATASWIVPFRTSYRRVSCNTISGHRVQHDTTCPESLQRLCGALLSPRRLHLMHGFGRNAGVGSPSRRSLIIMVVAAKLSLIAGLMTLLWLGAGYLSAGASVFVFHGVVLTALLALVIWGRGRRQSLVGGRSDDEHGNAIGIVLHGAATYDLLARMLTLGREGRFRTSMLRLAGLRPGEIVLDVACGTGTLAIAAKRQVGPTGRVTGLDASAEMVARAKAKAQRVQLDVTFVHGAAQTLPFDDARFDVVTGTLMLHHLPKRARAAFAREARRVLRPEGRLLLIDFGKPARRSRLPTLHRHGHVDMQAIGALLTEAGFEIVASGDVGTKGLRYIRAMPAHTDDEGPSCGT</sequence>
<feature type="transmembrane region" description="Helical" evidence="1">
    <location>
        <begin position="113"/>
        <end position="135"/>
    </location>
</feature>
<organism evidence="3 4">
    <name type="scientific">Rhizobium sullae</name>
    <name type="common">Rhizobium hedysari</name>
    <dbReference type="NCBI Taxonomy" id="50338"/>
    <lineage>
        <taxon>Bacteria</taxon>
        <taxon>Pseudomonadati</taxon>
        <taxon>Pseudomonadota</taxon>
        <taxon>Alphaproteobacteria</taxon>
        <taxon>Hyphomicrobiales</taxon>
        <taxon>Rhizobiaceae</taxon>
        <taxon>Rhizobium/Agrobacterium group</taxon>
        <taxon>Rhizobium</taxon>
    </lineage>
</organism>
<evidence type="ECO:0000256" key="1">
    <source>
        <dbReference type="SAM" id="Phobius"/>
    </source>
</evidence>
<dbReference type="InterPro" id="IPR029063">
    <property type="entry name" value="SAM-dependent_MTases_sf"/>
</dbReference>
<dbReference type="InterPro" id="IPR041698">
    <property type="entry name" value="Methyltransf_25"/>
</dbReference>
<comment type="caution">
    <text evidence="3">The sequence shown here is derived from an EMBL/GenBank/DDBJ whole genome shotgun (WGS) entry which is preliminary data.</text>
</comment>
<dbReference type="InterPro" id="IPR050508">
    <property type="entry name" value="Methyltransf_Superfamily"/>
</dbReference>
<dbReference type="Proteomes" id="UP000232164">
    <property type="component" value="Unassembled WGS sequence"/>
</dbReference>
<proteinExistence type="predicted"/>
<keyword evidence="1" id="KW-1133">Transmembrane helix</keyword>
<feature type="domain" description="Methyltransferase" evidence="2">
    <location>
        <begin position="224"/>
        <end position="321"/>
    </location>
</feature>
<dbReference type="PANTHER" id="PTHR42912">
    <property type="entry name" value="METHYLTRANSFERASE"/>
    <property type="match status" value="1"/>
</dbReference>
<dbReference type="Pfam" id="PF13649">
    <property type="entry name" value="Methyltransf_25"/>
    <property type="match status" value="1"/>
</dbReference>
<dbReference type="PANTHER" id="PTHR42912:SF80">
    <property type="entry name" value="METHYLTRANSFERASE DOMAIN-CONTAINING PROTEIN"/>
    <property type="match status" value="1"/>
</dbReference>
<keyword evidence="1" id="KW-0812">Transmembrane</keyword>
<name>A0A2N0D9R0_RHISU</name>
<gene>
    <name evidence="3" type="ORF">CWR43_14595</name>
</gene>
<dbReference type="CDD" id="cd02440">
    <property type="entry name" value="AdoMet_MTases"/>
    <property type="match status" value="1"/>
</dbReference>
<dbReference type="SUPFAM" id="SSF53335">
    <property type="entry name" value="S-adenosyl-L-methionine-dependent methyltransferases"/>
    <property type="match status" value="1"/>
</dbReference>